<dbReference type="Proteomes" id="UP000193411">
    <property type="component" value="Unassembled WGS sequence"/>
</dbReference>
<dbReference type="EMBL" id="MCFL01000024">
    <property type="protein sequence ID" value="ORZ35048.1"/>
    <property type="molecule type" value="Genomic_DNA"/>
</dbReference>
<sequence length="286" mass="31527">MFKEQVRKFQAVAVKSLSKQVKQTIKKHLSENPKGDIKKLVKEELIKFKTTTAKALVQKAKGAIKRLAHQTLPKLKRKLQAKYAKLKTQAVKGIKDRISKLKRFKNTTLRRLKRNAKRLIQRAKGLFRKQVHGSQSKANTTLSTSTSSGHQQPCSIDQALIRLRMAKLWSVMYDVERSAAIRARHSVNAALNSISSIHSQLTARYNTTAQPHNAAIERSAKATPRIGWTTTAVQSDVVPAHKPTANATSSEIQAVRSTGIASTSSELSLPTRTTPVVIPTTDGAAA</sequence>
<evidence type="ECO:0000256" key="1">
    <source>
        <dbReference type="SAM" id="Coils"/>
    </source>
</evidence>
<dbReference type="AlphaFoldDB" id="A0A1Y2HKA4"/>
<comment type="caution">
    <text evidence="3">The sequence shown here is derived from an EMBL/GenBank/DDBJ whole genome shotgun (WGS) entry which is preliminary data.</text>
</comment>
<proteinExistence type="predicted"/>
<feature type="coiled-coil region" evidence="1">
    <location>
        <begin position="102"/>
        <end position="129"/>
    </location>
</feature>
<organism evidence="3 4">
    <name type="scientific">Catenaria anguillulae PL171</name>
    <dbReference type="NCBI Taxonomy" id="765915"/>
    <lineage>
        <taxon>Eukaryota</taxon>
        <taxon>Fungi</taxon>
        <taxon>Fungi incertae sedis</taxon>
        <taxon>Blastocladiomycota</taxon>
        <taxon>Blastocladiomycetes</taxon>
        <taxon>Blastocladiales</taxon>
        <taxon>Catenariaceae</taxon>
        <taxon>Catenaria</taxon>
    </lineage>
</organism>
<reference evidence="3 4" key="1">
    <citation type="submission" date="2016-07" db="EMBL/GenBank/DDBJ databases">
        <title>Pervasive Adenine N6-methylation of Active Genes in Fungi.</title>
        <authorList>
            <consortium name="DOE Joint Genome Institute"/>
            <person name="Mondo S.J."/>
            <person name="Dannebaum R.O."/>
            <person name="Kuo R.C."/>
            <person name="Labutti K."/>
            <person name="Haridas S."/>
            <person name="Kuo A."/>
            <person name="Salamov A."/>
            <person name="Ahrendt S.R."/>
            <person name="Lipzen A."/>
            <person name="Sullivan W."/>
            <person name="Andreopoulos W.B."/>
            <person name="Clum A."/>
            <person name="Lindquist E."/>
            <person name="Daum C."/>
            <person name="Ramamoorthy G.K."/>
            <person name="Gryganskyi A."/>
            <person name="Culley D."/>
            <person name="Magnuson J.K."/>
            <person name="James T.Y."/>
            <person name="O'Malley M.A."/>
            <person name="Stajich J.E."/>
            <person name="Spatafora J.W."/>
            <person name="Visel A."/>
            <person name="Grigoriev I.V."/>
        </authorList>
    </citation>
    <scope>NUCLEOTIDE SEQUENCE [LARGE SCALE GENOMIC DNA]</scope>
    <source>
        <strain evidence="3 4">PL171</strain>
    </source>
</reference>
<gene>
    <name evidence="3" type="ORF">BCR44DRAFT_53702</name>
</gene>
<feature type="compositionally biased region" description="Polar residues" evidence="2">
    <location>
        <begin position="132"/>
        <end position="150"/>
    </location>
</feature>
<keyword evidence="4" id="KW-1185">Reference proteome</keyword>
<evidence type="ECO:0000256" key="2">
    <source>
        <dbReference type="SAM" id="MobiDB-lite"/>
    </source>
</evidence>
<protein>
    <submittedName>
        <fullName evidence="3">Uncharacterized protein</fullName>
    </submittedName>
</protein>
<name>A0A1Y2HKA4_9FUNG</name>
<keyword evidence="1" id="KW-0175">Coiled coil</keyword>
<evidence type="ECO:0000313" key="4">
    <source>
        <dbReference type="Proteomes" id="UP000193411"/>
    </source>
</evidence>
<evidence type="ECO:0000313" key="3">
    <source>
        <dbReference type="EMBL" id="ORZ35048.1"/>
    </source>
</evidence>
<accession>A0A1Y2HKA4</accession>
<feature type="region of interest" description="Disordered" evidence="2">
    <location>
        <begin position="129"/>
        <end position="150"/>
    </location>
</feature>